<dbReference type="GO" id="GO:0016787">
    <property type="term" value="F:hydrolase activity"/>
    <property type="evidence" value="ECO:0007669"/>
    <property type="project" value="UniProtKB-KW"/>
</dbReference>
<evidence type="ECO:0000313" key="5">
    <source>
        <dbReference type="EMBL" id="MFC5290722.1"/>
    </source>
</evidence>
<keyword evidence="3" id="KW-0443">Lipid metabolism</keyword>
<keyword evidence="6" id="KW-1185">Reference proteome</keyword>
<proteinExistence type="predicted"/>
<evidence type="ECO:0000313" key="6">
    <source>
        <dbReference type="Proteomes" id="UP001596157"/>
    </source>
</evidence>
<dbReference type="SUPFAM" id="SSF53474">
    <property type="entry name" value="alpha/beta-Hydrolases"/>
    <property type="match status" value="1"/>
</dbReference>
<protein>
    <submittedName>
        <fullName evidence="5">Alpha/beta hydrolase family protein</fullName>
    </submittedName>
</protein>
<gene>
    <name evidence="5" type="ORF">ACFPM7_27030</name>
</gene>
<feature type="signal peptide" evidence="4">
    <location>
        <begin position="1"/>
        <end position="22"/>
    </location>
</feature>
<keyword evidence="1 5" id="KW-0378">Hydrolase</keyword>
<comment type="caution">
    <text evidence="5">The sequence shown here is derived from an EMBL/GenBank/DDBJ whole genome shotgun (WGS) entry which is preliminary data.</text>
</comment>
<name>A0ABW0EV02_9PSEU</name>
<dbReference type="Gene3D" id="3.40.50.1820">
    <property type="entry name" value="alpha/beta hydrolase"/>
    <property type="match status" value="1"/>
</dbReference>
<sequence>MITKTVLAVSALTAGLIVPAAADAPVRIAMPVLSGPYPVGTAEVHLIDRGRADPWVGGARELMATVSYPASPVGERAGWMGDGVADVVDRVAGPGELGIPAGSVAWAQTRRHARTAAPAFGKWPVVVFSHGLGSLREVTAGLVDDLASRGYVVLSLSHTHEATAVEFPDGRVATAVSDMADPAERRTAIDVRVADSRFALSALTGGDLPLPRGLRRALDTGRVGIAGHSYGGFTAAEAMHLDRRFAAGINLDGAMGAPGVPSGAVEHGLDRPFLLVGADFVDPGTGAVLEHSHRDTALDPTWARFWRNQRGWKRDLHVHGGTHYAFTDLQFAVPRLRGLLTPEQYALVVGTIEPRQSLAAQHDFLAGFFDLHLKGRDRGLFDRDPHRYPDVRFIP</sequence>
<dbReference type="RefSeq" id="WP_378250617.1">
    <property type="nucleotide sequence ID" value="NZ_JBHSKF010000018.1"/>
</dbReference>
<dbReference type="Pfam" id="PF03403">
    <property type="entry name" value="PAF-AH_p_II"/>
    <property type="match status" value="2"/>
</dbReference>
<dbReference type="Proteomes" id="UP001596157">
    <property type="component" value="Unassembled WGS sequence"/>
</dbReference>
<evidence type="ECO:0000256" key="2">
    <source>
        <dbReference type="ARBA" id="ARBA00022963"/>
    </source>
</evidence>
<reference evidence="6" key="1">
    <citation type="journal article" date="2019" name="Int. J. Syst. Evol. Microbiol.">
        <title>The Global Catalogue of Microorganisms (GCM) 10K type strain sequencing project: providing services to taxonomists for standard genome sequencing and annotation.</title>
        <authorList>
            <consortium name="The Broad Institute Genomics Platform"/>
            <consortium name="The Broad Institute Genome Sequencing Center for Infectious Disease"/>
            <person name="Wu L."/>
            <person name="Ma J."/>
        </authorList>
    </citation>
    <scope>NUCLEOTIDE SEQUENCE [LARGE SCALE GENOMIC DNA]</scope>
    <source>
        <strain evidence="6">CCUG 59778</strain>
    </source>
</reference>
<keyword evidence="4" id="KW-0732">Signal</keyword>
<dbReference type="InterPro" id="IPR029058">
    <property type="entry name" value="AB_hydrolase_fold"/>
</dbReference>
<feature type="chain" id="PRO_5045535240" evidence="4">
    <location>
        <begin position="23"/>
        <end position="395"/>
    </location>
</feature>
<accession>A0ABW0EV02</accession>
<evidence type="ECO:0000256" key="4">
    <source>
        <dbReference type="SAM" id="SignalP"/>
    </source>
</evidence>
<dbReference type="PANTHER" id="PTHR10272">
    <property type="entry name" value="PLATELET-ACTIVATING FACTOR ACETYLHYDROLASE"/>
    <property type="match status" value="1"/>
</dbReference>
<evidence type="ECO:0000256" key="3">
    <source>
        <dbReference type="ARBA" id="ARBA00023098"/>
    </source>
</evidence>
<organism evidence="5 6">
    <name type="scientific">Actinokineospora guangxiensis</name>
    <dbReference type="NCBI Taxonomy" id="1490288"/>
    <lineage>
        <taxon>Bacteria</taxon>
        <taxon>Bacillati</taxon>
        <taxon>Actinomycetota</taxon>
        <taxon>Actinomycetes</taxon>
        <taxon>Pseudonocardiales</taxon>
        <taxon>Pseudonocardiaceae</taxon>
        <taxon>Actinokineospora</taxon>
    </lineage>
</organism>
<dbReference type="PANTHER" id="PTHR10272:SF0">
    <property type="entry name" value="PLATELET-ACTIVATING FACTOR ACETYLHYDROLASE"/>
    <property type="match status" value="1"/>
</dbReference>
<evidence type="ECO:0000256" key="1">
    <source>
        <dbReference type="ARBA" id="ARBA00022801"/>
    </source>
</evidence>
<dbReference type="EMBL" id="JBHSKF010000018">
    <property type="protein sequence ID" value="MFC5290722.1"/>
    <property type="molecule type" value="Genomic_DNA"/>
</dbReference>
<keyword evidence="2" id="KW-0442">Lipid degradation</keyword>